<dbReference type="Gene3D" id="1.10.10.60">
    <property type="entry name" value="Homeodomain-like"/>
    <property type="match status" value="1"/>
</dbReference>
<dbReference type="InterPro" id="IPR011110">
    <property type="entry name" value="Reg_prop"/>
</dbReference>
<reference evidence="11" key="1">
    <citation type="submission" date="2022-01" db="EMBL/GenBank/DDBJ databases">
        <authorList>
            <person name="Wang Y."/>
        </authorList>
    </citation>
    <scope>NUCLEOTIDE SEQUENCE</scope>
    <source>
        <strain evidence="11">WB101</strain>
    </source>
</reference>
<keyword evidence="6" id="KW-0804">Transcription</keyword>
<dbReference type="Pfam" id="PF12833">
    <property type="entry name" value="HTH_18"/>
    <property type="match status" value="1"/>
</dbReference>
<evidence type="ECO:0000256" key="1">
    <source>
        <dbReference type="ARBA" id="ARBA00000085"/>
    </source>
</evidence>
<dbReference type="PROSITE" id="PS50110">
    <property type="entry name" value="RESPONSE_REGULATORY"/>
    <property type="match status" value="1"/>
</dbReference>
<dbReference type="PROSITE" id="PS01124">
    <property type="entry name" value="HTH_ARAC_FAMILY_2"/>
    <property type="match status" value="1"/>
</dbReference>
<dbReference type="SMART" id="SM00342">
    <property type="entry name" value="HTH_ARAC"/>
    <property type="match status" value="1"/>
</dbReference>
<dbReference type="InterPro" id="IPR003661">
    <property type="entry name" value="HisK_dim/P_dom"/>
</dbReference>
<dbReference type="SMART" id="SM00387">
    <property type="entry name" value="HATPase_c"/>
    <property type="match status" value="1"/>
</dbReference>
<dbReference type="InterPro" id="IPR011123">
    <property type="entry name" value="Y_Y_Y"/>
</dbReference>
<dbReference type="Pfam" id="PF00512">
    <property type="entry name" value="HisKA"/>
    <property type="match status" value="1"/>
</dbReference>
<evidence type="ECO:0000256" key="5">
    <source>
        <dbReference type="ARBA" id="ARBA00023125"/>
    </source>
</evidence>
<dbReference type="PRINTS" id="PR00344">
    <property type="entry name" value="BCTRLSENSOR"/>
</dbReference>
<comment type="catalytic activity">
    <reaction evidence="1">
        <text>ATP + protein L-histidine = ADP + protein N-phospho-L-histidine.</text>
        <dbReference type="EC" id="2.7.13.3"/>
    </reaction>
</comment>
<dbReference type="InterPro" id="IPR036097">
    <property type="entry name" value="HisK_dim/P_sf"/>
</dbReference>
<dbReference type="Proteomes" id="UP001165366">
    <property type="component" value="Unassembled WGS sequence"/>
</dbReference>
<dbReference type="EC" id="2.7.13.3" evidence="2"/>
<dbReference type="InterPro" id="IPR011006">
    <property type="entry name" value="CheY-like_superfamily"/>
</dbReference>
<dbReference type="InterPro" id="IPR036890">
    <property type="entry name" value="HATPase_C_sf"/>
</dbReference>
<dbReference type="Gene3D" id="3.40.50.2300">
    <property type="match status" value="1"/>
</dbReference>
<dbReference type="PROSITE" id="PS50109">
    <property type="entry name" value="HIS_KIN"/>
    <property type="match status" value="1"/>
</dbReference>
<evidence type="ECO:0000256" key="3">
    <source>
        <dbReference type="ARBA" id="ARBA00022553"/>
    </source>
</evidence>
<dbReference type="SUPFAM" id="SSF46689">
    <property type="entry name" value="Homeodomain-like"/>
    <property type="match status" value="1"/>
</dbReference>
<name>A0ABS9KJJ2_9BACT</name>
<dbReference type="InterPro" id="IPR013783">
    <property type="entry name" value="Ig-like_fold"/>
</dbReference>
<dbReference type="RefSeq" id="WP_237856543.1">
    <property type="nucleotide sequence ID" value="NZ_JAKLWS010000054.1"/>
</dbReference>
<reference evidence="11" key="2">
    <citation type="submission" date="2024-05" db="EMBL/GenBank/DDBJ databases">
        <title>Rhodohalobacter halophilus gen. nov., sp. nov., a moderately halophilic member of the family Balneolaceae.</title>
        <authorList>
            <person name="Xia J."/>
        </authorList>
    </citation>
    <scope>NUCLEOTIDE SEQUENCE</scope>
    <source>
        <strain evidence="11">WB101</strain>
    </source>
</reference>
<evidence type="ECO:0000259" key="10">
    <source>
        <dbReference type="PROSITE" id="PS50110"/>
    </source>
</evidence>
<evidence type="ECO:0000256" key="4">
    <source>
        <dbReference type="ARBA" id="ARBA00023015"/>
    </source>
</evidence>
<dbReference type="InterPro" id="IPR001789">
    <property type="entry name" value="Sig_transdc_resp-reg_receiver"/>
</dbReference>
<dbReference type="CDD" id="cd00082">
    <property type="entry name" value="HisKA"/>
    <property type="match status" value="1"/>
</dbReference>
<dbReference type="SUPFAM" id="SSF47384">
    <property type="entry name" value="Homodimeric domain of signal transducing histidine kinase"/>
    <property type="match status" value="1"/>
</dbReference>
<evidence type="ECO:0000256" key="6">
    <source>
        <dbReference type="ARBA" id="ARBA00023163"/>
    </source>
</evidence>
<dbReference type="InterPro" id="IPR003594">
    <property type="entry name" value="HATPase_dom"/>
</dbReference>
<evidence type="ECO:0000256" key="2">
    <source>
        <dbReference type="ARBA" id="ARBA00012438"/>
    </source>
</evidence>
<dbReference type="CDD" id="cd17574">
    <property type="entry name" value="REC_OmpR"/>
    <property type="match status" value="1"/>
</dbReference>
<dbReference type="Gene3D" id="3.30.565.10">
    <property type="entry name" value="Histidine kinase-like ATPase, C-terminal domain"/>
    <property type="match status" value="1"/>
</dbReference>
<dbReference type="SUPFAM" id="SSF63829">
    <property type="entry name" value="Calcium-dependent phosphotriesterase"/>
    <property type="match status" value="2"/>
</dbReference>
<dbReference type="SMART" id="SM00448">
    <property type="entry name" value="REC"/>
    <property type="match status" value="1"/>
</dbReference>
<dbReference type="InterPro" id="IPR004358">
    <property type="entry name" value="Sig_transdc_His_kin-like_C"/>
</dbReference>
<dbReference type="InterPro" id="IPR018060">
    <property type="entry name" value="HTH_AraC"/>
</dbReference>
<dbReference type="EMBL" id="JAKLWS010000054">
    <property type="protein sequence ID" value="MCG2590999.1"/>
    <property type="molecule type" value="Genomic_DNA"/>
</dbReference>
<dbReference type="SUPFAM" id="SSF55874">
    <property type="entry name" value="ATPase domain of HSP90 chaperone/DNA topoisomerase II/histidine kinase"/>
    <property type="match status" value="1"/>
</dbReference>
<dbReference type="Gene3D" id="1.10.287.130">
    <property type="match status" value="1"/>
</dbReference>
<dbReference type="Pfam" id="PF07494">
    <property type="entry name" value="Reg_prop"/>
    <property type="match status" value="1"/>
</dbReference>
<dbReference type="InterPro" id="IPR009057">
    <property type="entry name" value="Homeodomain-like_sf"/>
</dbReference>
<keyword evidence="12" id="KW-1185">Reference proteome</keyword>
<evidence type="ECO:0000259" key="8">
    <source>
        <dbReference type="PROSITE" id="PS01124"/>
    </source>
</evidence>
<dbReference type="PROSITE" id="PS00041">
    <property type="entry name" value="HTH_ARAC_FAMILY_1"/>
    <property type="match status" value="1"/>
</dbReference>
<evidence type="ECO:0000313" key="12">
    <source>
        <dbReference type="Proteomes" id="UP001165366"/>
    </source>
</evidence>
<evidence type="ECO:0000313" key="11">
    <source>
        <dbReference type="EMBL" id="MCG2590999.1"/>
    </source>
</evidence>
<sequence length="1345" mass="151842">MSLLFLVLSFFLQQSALPTGQEYIVQNYTIEDGLPVNSVNRMVQDNNGYLYFATTDGLAQYDGYEFVVYNSGNTPGLFSNRISQMTYIPEFDELWLLHADGALTRKVGPMFQSYSTGSEHLQSPVVQLSSQTNGELWILTENDIARYDRSQQQFNFLNQTATENNNQAMTWTDEQKIIVSSGSGLYEFDPQTENSVQLLEAGEYPVSSQSTTFVKKIGDYIWVTGTGGAFRYSMISCEVDVQFTLDGSPSHVWDVHQRGDQSVLLNSNEGFFTFDPATFIISNFGPSFDASTERANLVYEGYSGESILIGDEDVRINGEIVLSTGDIISGYLDKAGSLWISTLYDGVFQIRQSVISNITPEQVPGFENIYPVIESSDGSIWAGSFHNGIYRLYDDTNQNWNAENSRLSAQNARFLYEDIDGTLYASIAQNGLWRLDDGSWQRLDEFTEAAGPDVTVESMHRSGDRLFIGTTGEMIQFQNGEFKPFRTFEIESGNPFQVVRVIRENRNGTLFTGSFGYGLTILKNGIARNYRAENSGLQSNFIRDIFVQSPDTLWVATEDLGLSRIVLDSDAVPLQFTRVMEQDGLIHNSLHRMIQGPEDRLWISSNGGIMAVSLSDLNRYADGDSGTLPVLGFNEAEGMLNREANGGVQTAGLITRDQKQIIFPNQRGLTVIHLSRLDEMNSGQNLIPVIEEIAFADTTISAGQRSEIELPTSERNIRIKFTAPNPATPERTMFRYRLDDVNREWEVSNDIRQAVFTNVPPGWHTFHLQVYLPNVQDQVKTAAIDIFVPYFFYETSWFYGLAALLGVLLMVGGVRYRTRLLKKRERKLQARVNQQTKELKEAAEQKSRFFSGITHELKTPLSLISSPLDDLIEDGIELSGKKARERLHLMKRNSDRLQNLVDQILGVSKLDADKLKLTFEPVDIAEHTRQLLGQFQSSLDQKEITLNIHTDTIDEKIYIDSDAWERILINLMSNAIRFSPEKSTISVQLLNKDETVTLEIKDRGIGIHPDEAEKIFDYLYQADDAYAAEGTGIGLYLVKGLVARMNGEVGVLSKKGEGAEFFVTLKKGYAHLRDSDTIVHFPVPRRIEQNQAISESENRFEQNERSPDSKHLFLVEDNDDFRDYLQSVLSEKYKVTVAKEGEEALKLLQDLNVDLVISDVMMPKMNGLEFVNTLRKQEDYQKLPVIFLSAKDLDTDKEAGLSSGADVYLTKPIKSKLLLSQIDAVLRRENVLKRNQLHEEDLEENQLVKDVREMVYRQLANPSLSVDLLADALFVSRSKLYADWKEVCDTSLNAFIKKTRLDEGKKLIKEQDFSVQEAATAVGFPDPNYFSTSFKKEFGVSPSEV</sequence>
<dbReference type="Pfam" id="PF00072">
    <property type="entry name" value="Response_reg"/>
    <property type="match status" value="1"/>
</dbReference>
<proteinExistence type="predicted"/>
<evidence type="ECO:0000256" key="7">
    <source>
        <dbReference type="PROSITE-ProRule" id="PRU00169"/>
    </source>
</evidence>
<dbReference type="Gene3D" id="2.60.40.10">
    <property type="entry name" value="Immunoglobulins"/>
    <property type="match status" value="1"/>
</dbReference>
<dbReference type="SUPFAM" id="SSF52172">
    <property type="entry name" value="CheY-like"/>
    <property type="match status" value="1"/>
</dbReference>
<organism evidence="11 12">
    <name type="scientific">Rhodohalobacter sulfatireducens</name>
    <dbReference type="NCBI Taxonomy" id="2911366"/>
    <lineage>
        <taxon>Bacteria</taxon>
        <taxon>Pseudomonadati</taxon>
        <taxon>Balneolota</taxon>
        <taxon>Balneolia</taxon>
        <taxon>Balneolales</taxon>
        <taxon>Balneolaceae</taxon>
        <taxon>Rhodohalobacter</taxon>
    </lineage>
</organism>
<feature type="domain" description="HTH araC/xylS-type" evidence="8">
    <location>
        <begin position="1249"/>
        <end position="1345"/>
    </location>
</feature>
<feature type="domain" description="Response regulatory" evidence="10">
    <location>
        <begin position="1111"/>
        <end position="1226"/>
    </location>
</feature>
<dbReference type="SMART" id="SM00388">
    <property type="entry name" value="HisKA"/>
    <property type="match status" value="1"/>
</dbReference>
<feature type="domain" description="Histidine kinase" evidence="9">
    <location>
        <begin position="852"/>
        <end position="1069"/>
    </location>
</feature>
<dbReference type="PANTHER" id="PTHR43547">
    <property type="entry name" value="TWO-COMPONENT HISTIDINE KINASE"/>
    <property type="match status" value="1"/>
</dbReference>
<dbReference type="PANTHER" id="PTHR43547:SF2">
    <property type="entry name" value="HYBRID SIGNAL TRANSDUCTION HISTIDINE KINASE C"/>
    <property type="match status" value="1"/>
</dbReference>
<dbReference type="Gene3D" id="2.130.10.10">
    <property type="entry name" value="YVTN repeat-like/Quinoprotein amine dehydrogenase"/>
    <property type="match status" value="3"/>
</dbReference>
<dbReference type="InterPro" id="IPR018062">
    <property type="entry name" value="HTH_AraC-typ_CS"/>
</dbReference>
<keyword evidence="4" id="KW-0805">Transcription regulation</keyword>
<comment type="caution">
    <text evidence="11">The sequence shown here is derived from an EMBL/GenBank/DDBJ whole genome shotgun (WGS) entry which is preliminary data.</text>
</comment>
<evidence type="ECO:0000259" key="9">
    <source>
        <dbReference type="PROSITE" id="PS50109"/>
    </source>
</evidence>
<accession>A0ABS9KJJ2</accession>
<dbReference type="Pfam" id="PF02518">
    <property type="entry name" value="HATPase_c"/>
    <property type="match status" value="1"/>
</dbReference>
<keyword evidence="3 7" id="KW-0597">Phosphoprotein</keyword>
<dbReference type="InterPro" id="IPR005467">
    <property type="entry name" value="His_kinase_dom"/>
</dbReference>
<feature type="modified residue" description="4-aspartylphosphate" evidence="7">
    <location>
        <position position="1159"/>
    </location>
</feature>
<gene>
    <name evidence="11" type="ORF">L6773_20685</name>
</gene>
<keyword evidence="5" id="KW-0238">DNA-binding</keyword>
<protein>
    <recommendedName>
        <fullName evidence="2">histidine kinase</fullName>
        <ecNumber evidence="2">2.7.13.3</ecNumber>
    </recommendedName>
</protein>
<dbReference type="InterPro" id="IPR015943">
    <property type="entry name" value="WD40/YVTN_repeat-like_dom_sf"/>
</dbReference>
<dbReference type="Pfam" id="PF07495">
    <property type="entry name" value="Y_Y_Y"/>
    <property type="match status" value="1"/>
</dbReference>